<organism evidence="3 4">
    <name type="scientific">Pseudonocardia thermophila</name>
    <dbReference type="NCBI Taxonomy" id="1848"/>
    <lineage>
        <taxon>Bacteria</taxon>
        <taxon>Bacillati</taxon>
        <taxon>Actinomycetota</taxon>
        <taxon>Actinomycetes</taxon>
        <taxon>Pseudonocardiales</taxon>
        <taxon>Pseudonocardiaceae</taxon>
        <taxon>Pseudonocardia</taxon>
    </lineage>
</organism>
<dbReference type="InterPro" id="IPR013830">
    <property type="entry name" value="SGNH_hydro"/>
</dbReference>
<dbReference type="OrthoDB" id="1828825at2"/>
<dbReference type="Pfam" id="PF13472">
    <property type="entry name" value="Lipase_GDSL_2"/>
    <property type="match status" value="1"/>
</dbReference>
<keyword evidence="1" id="KW-1133">Transmembrane helix</keyword>
<proteinExistence type="predicted"/>
<protein>
    <submittedName>
        <fullName evidence="3">Lysophospholipase L1</fullName>
    </submittedName>
</protein>
<evidence type="ECO:0000256" key="1">
    <source>
        <dbReference type="SAM" id="Phobius"/>
    </source>
</evidence>
<gene>
    <name evidence="3" type="ORF">SAMN05443637_120106</name>
</gene>
<dbReference type="Proteomes" id="UP000184363">
    <property type="component" value="Unassembled WGS sequence"/>
</dbReference>
<sequence length="471" mass="46975">MTEALPARPTGLLPRVAWTREPAPGWTVPALPAAPARGAHRGRRRRWSAGLAGLLAVLCAVGVTGGADAPVPAPAAVVAPAADPCGPTWVRAWQASVQPGGAELSGATLRMVVHPQVTGDEVRVRLSNRFGAGPLVIGNVAAGRSDGSAGVLPGSTRDVPFGGARGVTIPPGGEVTSDPVPLDVTAGRPVAVSLHVVGAPGVVATHPVALQTSYVVPGRDVTAAPTVAALAEETGSWFVLTGLDVWTARPVSAVVAVGDSITDGVGAPVGAEQRWPDALAGRLSGAGGSTEMAVLNAGLAGNRLLAPDPAADVDSPLARFADDVAAAAGVTDVVLNIGTNDLAAGRSAAEVIAGLQAFADRARAAGKRVLLSTITPSTTGPHGTRAAIAAREEINEWVRTEGLAHADGIVDFAAAVADPADPRRLAPTYDAGDGLHLSAAGYRAMAAALDPALLSGSPCRADRTSAVVAAG</sequence>
<dbReference type="Gene3D" id="3.40.50.1110">
    <property type="entry name" value="SGNH hydrolase"/>
    <property type="match status" value="1"/>
</dbReference>
<dbReference type="EMBL" id="FRAP01000020">
    <property type="protein sequence ID" value="SHL19170.1"/>
    <property type="molecule type" value="Genomic_DNA"/>
</dbReference>
<accession>A0A1M6YM31</accession>
<feature type="domain" description="SGNH hydrolase-type esterase" evidence="2">
    <location>
        <begin position="256"/>
        <end position="444"/>
    </location>
</feature>
<keyword evidence="1" id="KW-0472">Membrane</keyword>
<dbReference type="InterPro" id="IPR036514">
    <property type="entry name" value="SGNH_hydro_sf"/>
</dbReference>
<dbReference type="RefSeq" id="WP_084755708.1">
    <property type="nucleotide sequence ID" value="NZ_CALGVN010000030.1"/>
</dbReference>
<dbReference type="STRING" id="1848.SAMN05443637_120106"/>
<keyword evidence="4" id="KW-1185">Reference proteome</keyword>
<keyword evidence="1" id="KW-0812">Transmembrane</keyword>
<dbReference type="PANTHER" id="PTHR43784">
    <property type="entry name" value="GDSL-LIKE LIPASE/ACYLHYDROLASE, PUTATIVE (AFU_ORTHOLOGUE AFUA_2G00820)-RELATED"/>
    <property type="match status" value="1"/>
</dbReference>
<dbReference type="InterPro" id="IPR053140">
    <property type="entry name" value="GDSL_Rv0518-like"/>
</dbReference>
<reference evidence="3 4" key="1">
    <citation type="submission" date="2016-11" db="EMBL/GenBank/DDBJ databases">
        <authorList>
            <person name="Jaros S."/>
            <person name="Januszkiewicz K."/>
            <person name="Wedrychowicz H."/>
        </authorList>
    </citation>
    <scope>NUCLEOTIDE SEQUENCE [LARGE SCALE GENOMIC DNA]</scope>
    <source>
        <strain evidence="3 4">DSM 43832</strain>
    </source>
</reference>
<evidence type="ECO:0000313" key="4">
    <source>
        <dbReference type="Proteomes" id="UP000184363"/>
    </source>
</evidence>
<dbReference type="AlphaFoldDB" id="A0A1M6YM31"/>
<evidence type="ECO:0000259" key="2">
    <source>
        <dbReference type="Pfam" id="PF13472"/>
    </source>
</evidence>
<feature type="transmembrane region" description="Helical" evidence="1">
    <location>
        <begin position="47"/>
        <end position="67"/>
    </location>
</feature>
<dbReference type="SUPFAM" id="SSF52266">
    <property type="entry name" value="SGNH hydrolase"/>
    <property type="match status" value="1"/>
</dbReference>
<name>A0A1M6YM31_PSETH</name>
<evidence type="ECO:0000313" key="3">
    <source>
        <dbReference type="EMBL" id="SHL19170.1"/>
    </source>
</evidence>
<dbReference type="PANTHER" id="PTHR43784:SF2">
    <property type="entry name" value="GDSL-LIKE LIPASE_ACYLHYDROLASE, PUTATIVE (AFU_ORTHOLOGUE AFUA_2G00820)-RELATED"/>
    <property type="match status" value="1"/>
</dbReference>